<proteinExistence type="predicted"/>
<dbReference type="KEGG" id="lpaa:BHS01_00690"/>
<name>A0A7L4WCC7_9LACT</name>
<feature type="domain" description="WxL" evidence="3">
    <location>
        <begin position="32"/>
        <end position="265"/>
    </location>
</feature>
<organism evidence="4 5">
    <name type="scientific">Pseudolactococcus paracarnosus</name>
    <dbReference type="NCBI Taxonomy" id="2749962"/>
    <lineage>
        <taxon>Bacteria</taxon>
        <taxon>Bacillati</taxon>
        <taxon>Bacillota</taxon>
        <taxon>Bacilli</taxon>
        <taxon>Lactobacillales</taxon>
        <taxon>Streptococcaceae</taxon>
        <taxon>Pseudolactococcus</taxon>
    </lineage>
</organism>
<evidence type="ECO:0000259" key="3">
    <source>
        <dbReference type="Pfam" id="PF13731"/>
    </source>
</evidence>
<reference evidence="4 5" key="1">
    <citation type="submission" date="2016-09" db="EMBL/GenBank/DDBJ databases">
        <title>Lactic acid bacteria from MAP meat Genome sequencing and assembly.</title>
        <authorList>
            <person name="Behr J."/>
            <person name="Hilgarth M."/>
            <person name="Vogel R.F."/>
        </authorList>
    </citation>
    <scope>NUCLEOTIDE SEQUENCE [LARGE SCALE GENOMIC DNA]</scope>
    <source>
        <strain evidence="4 5">TMW21615</strain>
    </source>
</reference>
<feature type="signal peptide" evidence="2">
    <location>
        <begin position="1"/>
        <end position="26"/>
    </location>
</feature>
<dbReference type="Proteomes" id="UP000516280">
    <property type="component" value="Chromosome"/>
</dbReference>
<evidence type="ECO:0000313" key="5">
    <source>
        <dbReference type="Proteomes" id="UP000516280"/>
    </source>
</evidence>
<feature type="region of interest" description="Disordered" evidence="1">
    <location>
        <begin position="48"/>
        <end position="76"/>
    </location>
</feature>
<gene>
    <name evidence="4" type="ORF">BHS01_00690</name>
</gene>
<dbReference type="Pfam" id="PF13731">
    <property type="entry name" value="WxL"/>
    <property type="match status" value="1"/>
</dbReference>
<evidence type="ECO:0000313" key="4">
    <source>
        <dbReference type="EMBL" id="QDJ27181.1"/>
    </source>
</evidence>
<accession>A0A7L4WCC7</accession>
<dbReference type="RefSeq" id="WP_109833845.1">
    <property type="nucleotide sequence ID" value="NZ_CP017195.1"/>
</dbReference>
<keyword evidence="2" id="KW-0732">Signal</keyword>
<evidence type="ECO:0000256" key="2">
    <source>
        <dbReference type="SAM" id="SignalP"/>
    </source>
</evidence>
<dbReference type="InterPro" id="IPR027994">
    <property type="entry name" value="WxL_dom"/>
</dbReference>
<dbReference type="EMBL" id="CP017195">
    <property type="protein sequence ID" value="QDJ27181.1"/>
    <property type="molecule type" value="Genomic_DNA"/>
</dbReference>
<evidence type="ECO:0000256" key="1">
    <source>
        <dbReference type="SAM" id="MobiDB-lite"/>
    </source>
</evidence>
<sequence length="269" mass="28346">MINKKLVALTGAATLGLALIPLTSIAADNVAGTLNSYAYVGFTVDNSPKKPLDPNDPVKPDGTQTAVTPDSMVPGKNNMEGTSGPLSIDFASSFNFGEKNILSSGQQRYFAKAQDYFVEKAQPRKQGPLFVQVTDVREGEAKGWKLQVKRTEFKTADAKSEPLKGEVLKGVELKISNGNVLDGQNAVSPAGLSPTATTGDVLISDTDANVMTAGAGQGHGSWLYRMGSKDKDKDTSGTSVTLTIPANTTLLAQAYTATLTWTLTDGTVQ</sequence>
<feature type="compositionally biased region" description="Basic and acidic residues" evidence="1">
    <location>
        <begin position="48"/>
        <end position="59"/>
    </location>
</feature>
<feature type="chain" id="PRO_5029660313" description="WxL domain-containing protein" evidence="2">
    <location>
        <begin position="27"/>
        <end position="269"/>
    </location>
</feature>
<dbReference type="AlphaFoldDB" id="A0A7L4WCC7"/>
<protein>
    <recommendedName>
        <fullName evidence="3">WxL domain-containing protein</fullName>
    </recommendedName>
</protein>